<dbReference type="AlphaFoldDB" id="A0A438HPR3"/>
<comment type="caution">
    <text evidence="3">The sequence shown here is derived from an EMBL/GenBank/DDBJ whole genome shotgun (WGS) entry which is preliminary data.</text>
</comment>
<feature type="compositionally biased region" description="Basic and acidic residues" evidence="1">
    <location>
        <begin position="8"/>
        <end position="20"/>
    </location>
</feature>
<reference evidence="3 4" key="1">
    <citation type="journal article" date="2018" name="PLoS Genet.">
        <title>Population sequencing reveals clonal diversity and ancestral inbreeding in the grapevine cultivar Chardonnay.</title>
        <authorList>
            <person name="Roach M.J."/>
            <person name="Johnson D.L."/>
            <person name="Bohlmann J."/>
            <person name="van Vuuren H.J."/>
            <person name="Jones S.J."/>
            <person name="Pretorius I.S."/>
            <person name="Schmidt S.A."/>
            <person name="Borneman A.R."/>
        </authorList>
    </citation>
    <scope>NUCLEOTIDE SEQUENCE [LARGE SCALE GENOMIC DNA]</scope>
    <source>
        <strain evidence="4">cv. Chardonnay</strain>
        <strain evidence="3">I10V1</strain>
        <tissue evidence="3">Leaf</tissue>
    </source>
</reference>
<evidence type="ECO:0000256" key="1">
    <source>
        <dbReference type="SAM" id="MobiDB-lite"/>
    </source>
</evidence>
<name>A0A438HPR3_VITVI</name>
<evidence type="ECO:0000313" key="3">
    <source>
        <dbReference type="EMBL" id="RVW86430.1"/>
    </source>
</evidence>
<sequence>MSAYRWKSFHEDEDRPEKPRRFGVTEMRGPHYTLLTQNVLQVEETYFRFVFLWFDPSSAWLLRKCGNGKD</sequence>
<dbReference type="PANTHER" id="PTHR48413:SF1">
    <property type="entry name" value="PROTEIN HEAT-STRESS-ASSOCIATED 32"/>
    <property type="match status" value="1"/>
</dbReference>
<dbReference type="PANTHER" id="PTHR48413">
    <property type="match status" value="1"/>
</dbReference>
<proteinExistence type="predicted"/>
<dbReference type="EMBL" id="QGNW01002621">
    <property type="protein sequence ID" value="RVW14362.1"/>
    <property type="molecule type" value="Genomic_DNA"/>
</dbReference>
<dbReference type="Proteomes" id="UP000288805">
    <property type="component" value="Unassembled WGS sequence"/>
</dbReference>
<evidence type="ECO:0000313" key="4">
    <source>
        <dbReference type="Proteomes" id="UP000288805"/>
    </source>
</evidence>
<gene>
    <name evidence="3" type="primary">HSA32_0</name>
    <name evidence="2" type="synonym">HSA32_3</name>
    <name evidence="3" type="ORF">CK203_035531</name>
    <name evidence="2" type="ORF">CK203_097428</name>
</gene>
<dbReference type="SUPFAM" id="SSF102110">
    <property type="entry name" value="(2r)-phospho-3-sulfolactate synthase ComA"/>
    <property type="match status" value="1"/>
</dbReference>
<dbReference type="EMBL" id="QGNW01000194">
    <property type="protein sequence ID" value="RVW86430.1"/>
    <property type="molecule type" value="Genomic_DNA"/>
</dbReference>
<dbReference type="InterPro" id="IPR036112">
    <property type="entry name" value="ComA_synth_sf"/>
</dbReference>
<accession>A0A438HPR3</accession>
<protein>
    <submittedName>
        <fullName evidence="2 3">Protein HEAT-STRESS-ASSOCIATED 32</fullName>
    </submittedName>
</protein>
<feature type="region of interest" description="Disordered" evidence="1">
    <location>
        <begin position="1"/>
        <end position="22"/>
    </location>
</feature>
<evidence type="ECO:0000313" key="2">
    <source>
        <dbReference type="EMBL" id="RVW14362.1"/>
    </source>
</evidence>
<organism evidence="3 4">
    <name type="scientific">Vitis vinifera</name>
    <name type="common">Grape</name>
    <dbReference type="NCBI Taxonomy" id="29760"/>
    <lineage>
        <taxon>Eukaryota</taxon>
        <taxon>Viridiplantae</taxon>
        <taxon>Streptophyta</taxon>
        <taxon>Embryophyta</taxon>
        <taxon>Tracheophyta</taxon>
        <taxon>Spermatophyta</taxon>
        <taxon>Magnoliopsida</taxon>
        <taxon>eudicotyledons</taxon>
        <taxon>Gunneridae</taxon>
        <taxon>Pentapetalae</taxon>
        <taxon>rosids</taxon>
        <taxon>Vitales</taxon>
        <taxon>Vitaceae</taxon>
        <taxon>Viteae</taxon>
        <taxon>Vitis</taxon>
    </lineage>
</organism>